<dbReference type="EMBL" id="CP017754">
    <property type="protein sequence ID" value="AOZ06782.1"/>
    <property type="molecule type" value="Genomic_DNA"/>
</dbReference>
<protein>
    <submittedName>
        <fullName evidence="1">Uncharacterized protein</fullName>
    </submittedName>
</protein>
<gene>
    <name evidence="1" type="ORF">BKK80_13855</name>
</gene>
<sequence>MGAPVTGPRFLAESELQLTERAAAAAGYEVRRFRARDLVVVHVREPGGPWRYFAPLDSNAEAFALQVRMCMSVDVGTDRHATAKTPIAPQMREPLPVGHWSEAAAAARLAIVKAVALVKGE</sequence>
<evidence type="ECO:0000313" key="2">
    <source>
        <dbReference type="Proteomes" id="UP000177515"/>
    </source>
</evidence>
<dbReference type="Proteomes" id="UP000177515">
    <property type="component" value="Chromosome 1"/>
</dbReference>
<name>A0ABM6F5L5_9BURK</name>
<evidence type="ECO:0000313" key="1">
    <source>
        <dbReference type="EMBL" id="AOZ06782.1"/>
    </source>
</evidence>
<accession>A0ABM6F5L5</accession>
<reference evidence="1 2" key="1">
    <citation type="submission" date="2016-10" db="EMBL/GenBank/DDBJ databases">
        <title>Complete genome sequences of three Cupriavidus strains isolated from various Malaysian environments.</title>
        <authorList>
            <person name="Abdullah A.A.-A."/>
            <person name="Shafie N.A.H."/>
            <person name="Lau N.S."/>
        </authorList>
    </citation>
    <scope>NUCLEOTIDE SEQUENCE [LARGE SCALE GENOMIC DNA]</scope>
    <source>
        <strain evidence="1 2">USMAA1020</strain>
    </source>
</reference>
<proteinExistence type="predicted"/>
<organism evidence="1 2">
    <name type="scientific">Cupriavidus malaysiensis</name>
    <dbReference type="NCBI Taxonomy" id="367825"/>
    <lineage>
        <taxon>Bacteria</taxon>
        <taxon>Pseudomonadati</taxon>
        <taxon>Pseudomonadota</taxon>
        <taxon>Betaproteobacteria</taxon>
        <taxon>Burkholderiales</taxon>
        <taxon>Burkholderiaceae</taxon>
        <taxon>Cupriavidus</taxon>
    </lineage>
</organism>
<keyword evidence="2" id="KW-1185">Reference proteome</keyword>